<reference evidence="9 10" key="1">
    <citation type="submission" date="2015-01" db="EMBL/GenBank/DDBJ databases">
        <title>Genome sequence of the anaerobic bacterium Geobacter soli GSS01, a dissimilatory Fe(III) reducer from soil.</title>
        <authorList>
            <person name="Yang G."/>
            <person name="Zhou S."/>
        </authorList>
    </citation>
    <scope>NUCLEOTIDE SEQUENCE [LARGE SCALE GENOMIC DNA]</scope>
    <source>
        <strain evidence="9 10">GSS01</strain>
    </source>
</reference>
<organism evidence="9 10">
    <name type="scientific">Geobacter soli</name>
    <dbReference type="NCBI Taxonomy" id="1510391"/>
    <lineage>
        <taxon>Bacteria</taxon>
        <taxon>Pseudomonadati</taxon>
        <taxon>Thermodesulfobacteriota</taxon>
        <taxon>Desulfuromonadia</taxon>
        <taxon>Geobacterales</taxon>
        <taxon>Geobacteraceae</taxon>
        <taxon>Geobacter</taxon>
    </lineage>
</organism>
<dbReference type="GO" id="GO:0005886">
    <property type="term" value="C:plasma membrane"/>
    <property type="evidence" value="ECO:0007669"/>
    <property type="project" value="UniProtKB-SubCell"/>
</dbReference>
<evidence type="ECO:0000256" key="5">
    <source>
        <dbReference type="ARBA" id="ARBA00022692"/>
    </source>
</evidence>
<accession>A0A0C1QY99</accession>
<comment type="similarity">
    <text evidence="2">Belongs to the AzlC family.</text>
</comment>
<evidence type="ECO:0000256" key="4">
    <source>
        <dbReference type="ARBA" id="ARBA00022475"/>
    </source>
</evidence>
<evidence type="ECO:0000256" key="1">
    <source>
        <dbReference type="ARBA" id="ARBA00004651"/>
    </source>
</evidence>
<dbReference type="RefSeq" id="WP_039646312.1">
    <property type="nucleotide sequence ID" value="NZ_JXBL01000001.1"/>
</dbReference>
<evidence type="ECO:0000256" key="6">
    <source>
        <dbReference type="ARBA" id="ARBA00022989"/>
    </source>
</evidence>
<dbReference type="Pfam" id="PF03591">
    <property type="entry name" value="AzlC"/>
    <property type="match status" value="1"/>
</dbReference>
<evidence type="ECO:0000313" key="9">
    <source>
        <dbReference type="EMBL" id="KIE43126.1"/>
    </source>
</evidence>
<keyword evidence="4" id="KW-1003">Cell membrane</keyword>
<dbReference type="EMBL" id="JXBL01000001">
    <property type="protein sequence ID" value="KIE43126.1"/>
    <property type="molecule type" value="Genomic_DNA"/>
</dbReference>
<dbReference type="InterPro" id="IPR011606">
    <property type="entry name" value="Brnchd-chn_aa_trnsp_permease"/>
</dbReference>
<comment type="caution">
    <text evidence="9">The sequence shown here is derived from an EMBL/GenBank/DDBJ whole genome shotgun (WGS) entry which is preliminary data.</text>
</comment>
<feature type="transmembrane region" description="Helical" evidence="8">
    <location>
        <begin position="208"/>
        <end position="224"/>
    </location>
</feature>
<dbReference type="PANTHER" id="PTHR34979">
    <property type="entry name" value="INNER MEMBRANE PROTEIN YGAZ"/>
    <property type="match status" value="1"/>
</dbReference>
<keyword evidence="5 8" id="KW-0812">Transmembrane</keyword>
<keyword evidence="3" id="KW-0813">Transport</keyword>
<protein>
    <submittedName>
        <fullName evidence="9">Branched-chain amino acid ABC transporter permease</fullName>
    </submittedName>
</protein>
<evidence type="ECO:0000256" key="3">
    <source>
        <dbReference type="ARBA" id="ARBA00022448"/>
    </source>
</evidence>
<evidence type="ECO:0000313" key="10">
    <source>
        <dbReference type="Proteomes" id="UP000031433"/>
    </source>
</evidence>
<feature type="transmembrane region" description="Helical" evidence="8">
    <location>
        <begin position="134"/>
        <end position="154"/>
    </location>
</feature>
<dbReference type="GO" id="GO:1903785">
    <property type="term" value="P:L-valine transmembrane transport"/>
    <property type="evidence" value="ECO:0007669"/>
    <property type="project" value="TreeGrafter"/>
</dbReference>
<proteinExistence type="inferred from homology"/>
<comment type="subcellular location">
    <subcellularLocation>
        <location evidence="1">Cell membrane</location>
        <topology evidence="1">Multi-pass membrane protein</topology>
    </subcellularLocation>
</comment>
<evidence type="ECO:0000256" key="2">
    <source>
        <dbReference type="ARBA" id="ARBA00010735"/>
    </source>
</evidence>
<evidence type="ECO:0000256" key="8">
    <source>
        <dbReference type="SAM" id="Phobius"/>
    </source>
</evidence>
<keyword evidence="6 8" id="KW-1133">Transmembrane helix</keyword>
<feature type="transmembrane region" description="Helical" evidence="8">
    <location>
        <begin position="185"/>
        <end position="202"/>
    </location>
</feature>
<feature type="transmembrane region" description="Helical" evidence="8">
    <location>
        <begin position="160"/>
        <end position="178"/>
    </location>
</feature>
<keyword evidence="7 8" id="KW-0472">Membrane</keyword>
<keyword evidence="10" id="KW-1185">Reference proteome</keyword>
<feature type="transmembrane region" description="Helical" evidence="8">
    <location>
        <begin position="16"/>
        <end position="35"/>
    </location>
</feature>
<dbReference type="AlphaFoldDB" id="A0A0C1QY99"/>
<sequence>MTEERGRGVVRDGLGTAWPICLGYVPIGLALGVLAQKAGLGPLETGLMSTLVFAGGSQFIAVAMIKSGAALGAIVATTFMVNLRHALMSSALAVPLQGVSRRFLALFAYGVTDESFAVNMARFRAGGWDRWRALVVNQTANLTWILSTIAGAYAGEFVPAGALGIDYALTAMFICLLIFQLRSRFYAIVAAFSGLVATALYVTIPGNSHIVIAAVTAATVGYAVRRNRAARGVV</sequence>
<name>A0A0C1QY99_9BACT</name>
<evidence type="ECO:0000256" key="7">
    <source>
        <dbReference type="ARBA" id="ARBA00023136"/>
    </source>
</evidence>
<gene>
    <name evidence="9" type="ORF">SE37_11010</name>
</gene>
<dbReference type="PANTHER" id="PTHR34979:SF1">
    <property type="entry name" value="INNER MEMBRANE PROTEIN YGAZ"/>
    <property type="match status" value="1"/>
</dbReference>
<dbReference type="Proteomes" id="UP000031433">
    <property type="component" value="Unassembled WGS sequence"/>
</dbReference>